<proteinExistence type="predicted"/>
<keyword evidence="5" id="KW-1185">Reference proteome</keyword>
<accession>A0AAJ1U0A8</accession>
<evidence type="ECO:0000313" key="3">
    <source>
        <dbReference type="EMBL" id="MER2288947.1"/>
    </source>
</evidence>
<evidence type="ECO:0000256" key="1">
    <source>
        <dbReference type="SAM" id="Phobius"/>
    </source>
</evidence>
<dbReference type="Proteomes" id="UP001432995">
    <property type="component" value="Unassembled WGS sequence"/>
</dbReference>
<keyword evidence="1" id="KW-1133">Transmembrane helix</keyword>
<evidence type="ECO:0000313" key="2">
    <source>
        <dbReference type="EMBL" id="MDQ0545793.1"/>
    </source>
</evidence>
<evidence type="ECO:0000313" key="5">
    <source>
        <dbReference type="Proteomes" id="UP001432995"/>
    </source>
</evidence>
<organism evidence="2 4">
    <name type="scientific">Methylobacterium brachiatum</name>
    <dbReference type="NCBI Taxonomy" id="269660"/>
    <lineage>
        <taxon>Bacteria</taxon>
        <taxon>Pseudomonadati</taxon>
        <taxon>Pseudomonadota</taxon>
        <taxon>Alphaproteobacteria</taxon>
        <taxon>Hyphomicrobiales</taxon>
        <taxon>Methylobacteriaceae</taxon>
        <taxon>Methylobacterium</taxon>
    </lineage>
</organism>
<sequence length="80" mass="8823">MPGLGRYIAAMPGCRKLDTESSTSHPRSRIELRRYVRRGAKAPRASNDNRRPGGIPSWYWVLVAGAMPTLGLLAMLSTLI</sequence>
<protein>
    <submittedName>
        <fullName evidence="2">Uncharacterized protein</fullName>
    </submittedName>
</protein>
<name>A0AAJ1U0A8_9HYPH</name>
<dbReference type="Proteomes" id="UP001223420">
    <property type="component" value="Unassembled WGS sequence"/>
</dbReference>
<reference evidence="2" key="1">
    <citation type="submission" date="2023-07" db="EMBL/GenBank/DDBJ databases">
        <title>Genomic Encyclopedia of Type Strains, Phase IV (KMG-IV): sequencing the most valuable type-strain genomes for metagenomic binning, comparative biology and taxonomic classification.</title>
        <authorList>
            <person name="Goeker M."/>
        </authorList>
    </citation>
    <scope>NUCLEOTIDE SEQUENCE</scope>
    <source>
        <strain evidence="2">DSM 19569</strain>
    </source>
</reference>
<comment type="caution">
    <text evidence="2">The sequence shown here is derived from an EMBL/GenBank/DDBJ whole genome shotgun (WGS) entry which is preliminary data.</text>
</comment>
<evidence type="ECO:0000313" key="4">
    <source>
        <dbReference type="Proteomes" id="UP001223420"/>
    </source>
</evidence>
<dbReference type="EMBL" id="JBELQD010000010">
    <property type="protein sequence ID" value="MER2288947.1"/>
    <property type="molecule type" value="Genomic_DNA"/>
</dbReference>
<gene>
    <name evidence="3" type="ORF">ABS770_11815</name>
    <name evidence="2" type="ORF">QO001_004740</name>
</gene>
<reference evidence="3" key="2">
    <citation type="submission" date="2024-06" db="EMBL/GenBank/DDBJ databases">
        <authorList>
            <person name="Campbell A.G."/>
        </authorList>
    </citation>
    <scope>NUCLEOTIDE SEQUENCE</scope>
    <source>
        <strain evidence="3">EM17</strain>
    </source>
</reference>
<keyword evidence="1" id="KW-0812">Transmembrane</keyword>
<dbReference type="RefSeq" id="WP_128754983.1">
    <property type="nucleotide sequence ID" value="NZ_CP033231.1"/>
</dbReference>
<dbReference type="EMBL" id="JAUSWL010000010">
    <property type="protein sequence ID" value="MDQ0545793.1"/>
    <property type="molecule type" value="Genomic_DNA"/>
</dbReference>
<keyword evidence="1" id="KW-0472">Membrane</keyword>
<feature type="transmembrane region" description="Helical" evidence="1">
    <location>
        <begin position="58"/>
        <end position="79"/>
    </location>
</feature>
<dbReference type="AlphaFoldDB" id="A0AAJ1U0A8"/>